<name>A0A840I2A3_9PROT</name>
<dbReference type="RefSeq" id="WP_183817119.1">
    <property type="nucleotide sequence ID" value="NZ_JACHOB010000002.1"/>
</dbReference>
<dbReference type="Pfam" id="PF08241">
    <property type="entry name" value="Methyltransf_11"/>
    <property type="match status" value="1"/>
</dbReference>
<feature type="domain" description="Methyltransferase type 11" evidence="1">
    <location>
        <begin position="146"/>
        <end position="238"/>
    </location>
</feature>
<gene>
    <name evidence="2" type="ORF">GGQ59_001463</name>
</gene>
<dbReference type="CDD" id="cd02440">
    <property type="entry name" value="AdoMet_MTases"/>
    <property type="match status" value="1"/>
</dbReference>
<dbReference type="InterPro" id="IPR029063">
    <property type="entry name" value="SAM-dependent_MTases_sf"/>
</dbReference>
<dbReference type="SUPFAM" id="SSF53335">
    <property type="entry name" value="S-adenosyl-L-methionine-dependent methyltransferases"/>
    <property type="match status" value="1"/>
</dbReference>
<reference evidence="2 3" key="1">
    <citation type="submission" date="2020-08" db="EMBL/GenBank/DDBJ databases">
        <title>Genomic Encyclopedia of Type Strains, Phase IV (KMG-IV): sequencing the most valuable type-strain genomes for metagenomic binning, comparative biology and taxonomic classification.</title>
        <authorList>
            <person name="Goeker M."/>
        </authorList>
    </citation>
    <scope>NUCLEOTIDE SEQUENCE [LARGE SCALE GENOMIC DNA]</scope>
    <source>
        <strain evidence="2 3">DSM 102850</strain>
    </source>
</reference>
<keyword evidence="2" id="KW-0808">Transferase</keyword>
<dbReference type="InterPro" id="IPR013216">
    <property type="entry name" value="Methyltransf_11"/>
</dbReference>
<sequence>MRTFLANATNARGDTRPDRLLAIFAALRASAEEGTWHNVAGLKAFLQDIADWNPYVPPSVAARVGQPSPRSKLSFQDAWRSAGLAMRDERIKVSDLEATIRAEPLVAEQFARRNLHDQHYYYSKYLEWHISITALASLPARRVVDLGAAYDGFARVARVGAPTAEIIMVDLCFPTGLHAKTEGIVRYGTDAADLSELEDASIDLVVSHNAFEHFMGGADAAAITEAARVLRPGGQLIITPFFASAYPSVTIQPFSAFVASNDAALADAIEEEAMADGVIVRFNHQIISPFARGYDFATFSSRLLPAAGNMTPMLRRVRLEADASGGAHVADGITVDSLVFTQGVPI</sequence>
<dbReference type="GO" id="GO:0008757">
    <property type="term" value="F:S-adenosylmethionine-dependent methyltransferase activity"/>
    <property type="evidence" value="ECO:0007669"/>
    <property type="project" value="InterPro"/>
</dbReference>
<dbReference type="Gene3D" id="3.40.50.150">
    <property type="entry name" value="Vaccinia Virus protein VP39"/>
    <property type="match status" value="1"/>
</dbReference>
<evidence type="ECO:0000313" key="3">
    <source>
        <dbReference type="Proteomes" id="UP000563524"/>
    </source>
</evidence>
<keyword evidence="3" id="KW-1185">Reference proteome</keyword>
<keyword evidence="2" id="KW-0489">Methyltransferase</keyword>
<evidence type="ECO:0000313" key="2">
    <source>
        <dbReference type="EMBL" id="MBB4658949.1"/>
    </source>
</evidence>
<comment type="caution">
    <text evidence="2">The sequence shown here is derived from an EMBL/GenBank/DDBJ whole genome shotgun (WGS) entry which is preliminary data.</text>
</comment>
<dbReference type="EMBL" id="JACHOB010000002">
    <property type="protein sequence ID" value="MBB4658949.1"/>
    <property type="molecule type" value="Genomic_DNA"/>
</dbReference>
<organism evidence="2 3">
    <name type="scientific">Parvularcula dongshanensis</name>
    <dbReference type="NCBI Taxonomy" id="1173995"/>
    <lineage>
        <taxon>Bacteria</taxon>
        <taxon>Pseudomonadati</taxon>
        <taxon>Pseudomonadota</taxon>
        <taxon>Alphaproteobacteria</taxon>
        <taxon>Parvularculales</taxon>
        <taxon>Parvularculaceae</taxon>
        <taxon>Parvularcula</taxon>
    </lineage>
</organism>
<proteinExistence type="predicted"/>
<dbReference type="Proteomes" id="UP000563524">
    <property type="component" value="Unassembled WGS sequence"/>
</dbReference>
<evidence type="ECO:0000259" key="1">
    <source>
        <dbReference type="Pfam" id="PF08241"/>
    </source>
</evidence>
<dbReference type="GO" id="GO:0032259">
    <property type="term" value="P:methylation"/>
    <property type="evidence" value="ECO:0007669"/>
    <property type="project" value="UniProtKB-KW"/>
</dbReference>
<accession>A0A840I2A3</accession>
<protein>
    <submittedName>
        <fullName evidence="2">SAM-dependent methyltransferase</fullName>
    </submittedName>
</protein>
<dbReference type="AlphaFoldDB" id="A0A840I2A3"/>